<feature type="non-terminal residue" evidence="2">
    <location>
        <position position="1"/>
    </location>
</feature>
<dbReference type="EMBL" id="JAULSR010000002">
    <property type="protein sequence ID" value="KAK0628313.1"/>
    <property type="molecule type" value="Genomic_DNA"/>
</dbReference>
<protein>
    <recommendedName>
        <fullName evidence="4">Apple domain-containing protein</fullName>
    </recommendedName>
</protein>
<sequence>MDPPDDHQGSSSSPLHSHSQEPQRVRFAGEGEEGEDSARIEALRVQLQPPPLSLPQHPSRAHPKSAAAEQPPSVYWEDERDNDSTNDPASQYTFYREGTPTLPDYEESRKRDYDRQGAATAAAAAAQHSFSGLENGHSFPPFEQQAEESNWSTATTSSTSSLITTTSVSSSTTPRPTGNLGCPAVNNTIYNVPNSTKKFLRLCGTDYSGVGSASDVLPVEYTKTMTACIDKCATTNTCTGCAWGFINGDVGGEHRCWMKTNLQTPHKAASDWSFAVL</sequence>
<feature type="compositionally biased region" description="Basic and acidic residues" evidence="1">
    <location>
        <begin position="18"/>
        <end position="29"/>
    </location>
</feature>
<accession>A0AA40C8P2</accession>
<organism evidence="2 3">
    <name type="scientific">Bombardia bombarda</name>
    <dbReference type="NCBI Taxonomy" id="252184"/>
    <lineage>
        <taxon>Eukaryota</taxon>
        <taxon>Fungi</taxon>
        <taxon>Dikarya</taxon>
        <taxon>Ascomycota</taxon>
        <taxon>Pezizomycotina</taxon>
        <taxon>Sordariomycetes</taxon>
        <taxon>Sordariomycetidae</taxon>
        <taxon>Sordariales</taxon>
        <taxon>Lasiosphaeriaceae</taxon>
        <taxon>Bombardia</taxon>
    </lineage>
</organism>
<comment type="caution">
    <text evidence="2">The sequence shown here is derived from an EMBL/GenBank/DDBJ whole genome shotgun (WGS) entry which is preliminary data.</text>
</comment>
<dbReference type="Proteomes" id="UP001174934">
    <property type="component" value="Unassembled WGS sequence"/>
</dbReference>
<keyword evidence="3" id="KW-1185">Reference proteome</keyword>
<evidence type="ECO:0008006" key="4">
    <source>
        <dbReference type="Google" id="ProtNLM"/>
    </source>
</evidence>
<evidence type="ECO:0000313" key="3">
    <source>
        <dbReference type="Proteomes" id="UP001174934"/>
    </source>
</evidence>
<evidence type="ECO:0000256" key="1">
    <source>
        <dbReference type="SAM" id="MobiDB-lite"/>
    </source>
</evidence>
<gene>
    <name evidence="2" type="ORF">B0T17DRAFT_552701</name>
</gene>
<proteinExistence type="predicted"/>
<evidence type="ECO:0000313" key="2">
    <source>
        <dbReference type="EMBL" id="KAK0628313.1"/>
    </source>
</evidence>
<name>A0AA40C8P2_9PEZI</name>
<feature type="region of interest" description="Disordered" evidence="1">
    <location>
        <begin position="1"/>
        <end position="182"/>
    </location>
</feature>
<feature type="compositionally biased region" description="Low complexity" evidence="1">
    <location>
        <begin position="152"/>
        <end position="173"/>
    </location>
</feature>
<dbReference type="AlphaFoldDB" id="A0AA40C8P2"/>
<reference evidence="2" key="1">
    <citation type="submission" date="2023-06" db="EMBL/GenBank/DDBJ databases">
        <title>Genome-scale phylogeny and comparative genomics of the fungal order Sordariales.</title>
        <authorList>
            <consortium name="Lawrence Berkeley National Laboratory"/>
            <person name="Hensen N."/>
            <person name="Bonometti L."/>
            <person name="Westerberg I."/>
            <person name="Brannstrom I.O."/>
            <person name="Guillou S."/>
            <person name="Cros-Aarteil S."/>
            <person name="Calhoun S."/>
            <person name="Haridas S."/>
            <person name="Kuo A."/>
            <person name="Mondo S."/>
            <person name="Pangilinan J."/>
            <person name="Riley R."/>
            <person name="LaButti K."/>
            <person name="Andreopoulos B."/>
            <person name="Lipzen A."/>
            <person name="Chen C."/>
            <person name="Yanf M."/>
            <person name="Daum C."/>
            <person name="Ng V."/>
            <person name="Clum A."/>
            <person name="Steindorff A."/>
            <person name="Ohm R."/>
            <person name="Martin F."/>
            <person name="Silar P."/>
            <person name="Natvig D."/>
            <person name="Lalanne C."/>
            <person name="Gautier V."/>
            <person name="Ament-velasquez S.L."/>
            <person name="Kruys A."/>
            <person name="Hutchinson M.I."/>
            <person name="Powell A.J."/>
            <person name="Barry K."/>
            <person name="Miller A.N."/>
            <person name="Grigoriev I.V."/>
            <person name="Debuchy R."/>
            <person name="Gladieux P."/>
            <person name="Thoren M.H."/>
            <person name="Johannesson H."/>
        </authorList>
    </citation>
    <scope>NUCLEOTIDE SEQUENCE</scope>
    <source>
        <strain evidence="2">SMH3391-2</strain>
    </source>
</reference>
<feature type="compositionally biased region" description="Basic and acidic residues" evidence="1">
    <location>
        <begin position="106"/>
        <end position="115"/>
    </location>
</feature>